<evidence type="ECO:0000313" key="2">
    <source>
        <dbReference type="Proteomes" id="UP000225706"/>
    </source>
</evidence>
<sequence>MKILKNSIERDVNELVEAVLKPLAIFYGLNGNRDPPLPQELERKIRGFFTDVYWTLRLHLFLHLENPLDISRILEVGEWGGLSTNDMRDMGDQHFNHFTDPGSNLLELLSYHLESTTQRGSKKHATDVLALAKLFLGHLQAENIFLPDVLVMVEHVPTEKFFVGASIAGKGGPTVLGACAEYCAVNELLPEEQIFRQSQYFLSNAQLERNYKRCDTLLKSFRDMSEMCITALETGDRDEMERVYWNVINFIHIFGLRPECNRYF</sequence>
<keyword evidence="2" id="KW-1185">Reference proteome</keyword>
<accession>A0A2B4SC46</accession>
<name>A0A2B4SC46_STYPI</name>
<reference evidence="1" key="1">
    <citation type="journal article" date="2017" name="J. ISSAAS">
        <title>Comparative analysis of the genomes of Stylophora pistillata and Acropora digitifera provides evidence for extensive differences between species of corals.</title>
        <authorList>
            <person name="Voolstra C.R."/>
            <person name="Li Y."/>
            <person name="Liew Y.J."/>
            <person name="Baumgarten S."/>
            <person name="Zoccola D."/>
            <person name="Flot J.-F."/>
            <person name="Tambutte S."/>
            <person name="Allemand D."/>
            <person name="Aranda M."/>
        </authorList>
    </citation>
    <scope>NUCLEOTIDE SEQUENCE</scope>
    <source>
        <strain evidence="1">CSM Monaco</strain>
        <tissue evidence="1">Whole animal</tissue>
    </source>
</reference>
<organism evidence="1 2">
    <name type="scientific">Stylophora pistillata</name>
    <name type="common">Smooth cauliflower coral</name>
    <dbReference type="NCBI Taxonomy" id="50429"/>
    <lineage>
        <taxon>Eukaryota</taxon>
        <taxon>Metazoa</taxon>
        <taxon>Cnidaria</taxon>
        <taxon>Anthozoa</taxon>
        <taxon>Hexacorallia</taxon>
        <taxon>Scleractinia</taxon>
        <taxon>Astrocoeniina</taxon>
        <taxon>Pocilloporidae</taxon>
        <taxon>Stylophora</taxon>
    </lineage>
</organism>
<dbReference type="Proteomes" id="UP000225706">
    <property type="component" value="Unassembled WGS sequence"/>
</dbReference>
<evidence type="ECO:0000313" key="1">
    <source>
        <dbReference type="EMBL" id="PFX26946.1"/>
    </source>
</evidence>
<dbReference type="AlphaFoldDB" id="A0A2B4SC46"/>
<proteinExistence type="predicted"/>
<dbReference type="OrthoDB" id="6003595at2759"/>
<protein>
    <submittedName>
        <fullName evidence="1">Uncharacterized protein</fullName>
    </submittedName>
</protein>
<comment type="caution">
    <text evidence="1">The sequence shown here is derived from an EMBL/GenBank/DDBJ whole genome shotgun (WGS) entry which is preliminary data.</text>
</comment>
<dbReference type="EMBL" id="LSMT01000114">
    <property type="protein sequence ID" value="PFX26946.1"/>
    <property type="molecule type" value="Genomic_DNA"/>
</dbReference>
<gene>
    <name evidence="1" type="ORF">AWC38_SpisGene8350</name>
</gene>